<protein>
    <submittedName>
        <fullName evidence="1">Uncharacterized protein</fullName>
    </submittedName>
</protein>
<reference evidence="1" key="1">
    <citation type="submission" date="2021-03" db="EMBL/GenBank/DDBJ databases">
        <title>Draft genome sequence of rust myrtle Austropuccinia psidii MF-1, a brazilian biotype.</title>
        <authorList>
            <person name="Quecine M.C."/>
            <person name="Pachon D.M.R."/>
            <person name="Bonatelli M.L."/>
            <person name="Correr F.H."/>
            <person name="Franceschini L.M."/>
            <person name="Leite T.F."/>
            <person name="Margarido G.R.A."/>
            <person name="Almeida C.A."/>
            <person name="Ferrarezi J.A."/>
            <person name="Labate C.A."/>
        </authorList>
    </citation>
    <scope>NUCLEOTIDE SEQUENCE</scope>
    <source>
        <strain evidence="1">MF-1</strain>
    </source>
</reference>
<dbReference type="AlphaFoldDB" id="A0A9Q3FDL7"/>
<dbReference type="EMBL" id="AVOT02041662">
    <property type="protein sequence ID" value="MBW0537034.1"/>
    <property type="molecule type" value="Genomic_DNA"/>
</dbReference>
<sequence length="306" mass="34893">MISNRSLDQITLREACSLRREAEKMINESLPTTATQRNYPPMPTPHMQNLSSGSTEIPSFDADYIPSELDISSLSYHQIKGEALEHLLQIISDTIIPSSWTRVPCKMGSPSHGSLKAAEWVLLYKVYISFLILSQQMSLDEHNSPNTQRKMGQSEELANEQIKNTFHFIGAINIATSWTVSMDDVTAFSEHWKKFCLSNQHLFPKQNSKQNHHFAYYIPQLFQSWGPAQASATWGYERFIGVFSNMPTNNKIYDIDKTLLQHICQCSNLSILLKSPSIPCEIKQLFKSQPPASFNHQKHNKPSHHD</sequence>
<keyword evidence="2" id="KW-1185">Reference proteome</keyword>
<evidence type="ECO:0000313" key="2">
    <source>
        <dbReference type="Proteomes" id="UP000765509"/>
    </source>
</evidence>
<name>A0A9Q3FDL7_9BASI</name>
<organism evidence="1 2">
    <name type="scientific">Austropuccinia psidii MF-1</name>
    <dbReference type="NCBI Taxonomy" id="1389203"/>
    <lineage>
        <taxon>Eukaryota</taxon>
        <taxon>Fungi</taxon>
        <taxon>Dikarya</taxon>
        <taxon>Basidiomycota</taxon>
        <taxon>Pucciniomycotina</taxon>
        <taxon>Pucciniomycetes</taxon>
        <taxon>Pucciniales</taxon>
        <taxon>Sphaerophragmiaceae</taxon>
        <taxon>Austropuccinia</taxon>
    </lineage>
</organism>
<accession>A0A9Q3FDL7</accession>
<evidence type="ECO:0000313" key="1">
    <source>
        <dbReference type="EMBL" id="MBW0537034.1"/>
    </source>
</evidence>
<dbReference type="Proteomes" id="UP000765509">
    <property type="component" value="Unassembled WGS sequence"/>
</dbReference>
<comment type="caution">
    <text evidence="1">The sequence shown here is derived from an EMBL/GenBank/DDBJ whole genome shotgun (WGS) entry which is preliminary data.</text>
</comment>
<proteinExistence type="predicted"/>
<gene>
    <name evidence="1" type="ORF">O181_076749</name>
</gene>